<comment type="catalytic activity">
    <reaction evidence="4 5">
        <text>uridine(38/39/40) in tRNA = pseudouridine(38/39/40) in tRNA</text>
        <dbReference type="Rhea" id="RHEA:22376"/>
        <dbReference type="Rhea" id="RHEA-COMP:10085"/>
        <dbReference type="Rhea" id="RHEA-COMP:10087"/>
        <dbReference type="ChEBI" id="CHEBI:65314"/>
        <dbReference type="ChEBI" id="CHEBI:65315"/>
        <dbReference type="EC" id="5.4.99.12"/>
    </reaction>
</comment>
<dbReference type="EMBL" id="JBHSDK010000001">
    <property type="protein sequence ID" value="MFC4333706.1"/>
    <property type="molecule type" value="Genomic_DNA"/>
</dbReference>
<evidence type="ECO:0000256" key="5">
    <source>
        <dbReference type="RuleBase" id="RU003792"/>
    </source>
</evidence>
<dbReference type="InterPro" id="IPR001406">
    <property type="entry name" value="PsdUridine_synth_TruA"/>
</dbReference>
<dbReference type="PANTHER" id="PTHR11142:SF0">
    <property type="entry name" value="TRNA PSEUDOURIDINE SYNTHASE-LIKE 1"/>
    <property type="match status" value="1"/>
</dbReference>
<keyword evidence="8" id="KW-1185">Reference proteome</keyword>
<dbReference type="Pfam" id="PF01416">
    <property type="entry name" value="PseudoU_synth_1"/>
    <property type="match status" value="1"/>
</dbReference>
<name>A0ABV8TSJ0_9ACTN</name>
<feature type="domain" description="Pseudouridine synthase I TruA alpha/beta" evidence="6">
    <location>
        <begin position="150"/>
        <end position="252"/>
    </location>
</feature>
<dbReference type="InterPro" id="IPR020094">
    <property type="entry name" value="TruA/RsuA/RluB/E/F_N"/>
</dbReference>
<protein>
    <recommendedName>
        <fullName evidence="4">tRNA pseudouridine synthase A</fullName>
        <ecNumber evidence="4">5.4.99.12</ecNumber>
    </recommendedName>
    <alternativeName>
        <fullName evidence="4">tRNA pseudouridine(38-40) synthase</fullName>
    </alternativeName>
    <alternativeName>
        <fullName evidence="4">tRNA pseudouridylate synthase I</fullName>
    </alternativeName>
    <alternativeName>
        <fullName evidence="4">tRNA-uridine isomerase I</fullName>
    </alternativeName>
</protein>
<comment type="subunit">
    <text evidence="4">Homodimer.</text>
</comment>
<dbReference type="InterPro" id="IPR020103">
    <property type="entry name" value="PsdUridine_synth_cat_dom_sf"/>
</dbReference>
<evidence type="ECO:0000313" key="8">
    <source>
        <dbReference type="Proteomes" id="UP001595823"/>
    </source>
</evidence>
<dbReference type="NCBIfam" id="TIGR00071">
    <property type="entry name" value="hisT_truA"/>
    <property type="match status" value="1"/>
</dbReference>
<comment type="caution">
    <text evidence="7">The sequence shown here is derived from an EMBL/GenBank/DDBJ whole genome shotgun (WGS) entry which is preliminary data.</text>
</comment>
<evidence type="ECO:0000313" key="7">
    <source>
        <dbReference type="EMBL" id="MFC4333706.1"/>
    </source>
</evidence>
<dbReference type="GO" id="GO:0160147">
    <property type="term" value="F:tRNA pseudouridine(38-40) synthase activity"/>
    <property type="evidence" value="ECO:0007669"/>
    <property type="project" value="UniProtKB-EC"/>
</dbReference>
<feature type="binding site" evidence="4">
    <location>
        <position position="116"/>
    </location>
    <ligand>
        <name>substrate</name>
    </ligand>
</feature>
<reference evidence="8" key="1">
    <citation type="journal article" date="2019" name="Int. J. Syst. Evol. Microbiol.">
        <title>The Global Catalogue of Microorganisms (GCM) 10K type strain sequencing project: providing services to taxonomists for standard genome sequencing and annotation.</title>
        <authorList>
            <consortium name="The Broad Institute Genomics Platform"/>
            <consortium name="The Broad Institute Genome Sequencing Center for Infectious Disease"/>
            <person name="Wu L."/>
            <person name="Ma J."/>
        </authorList>
    </citation>
    <scope>NUCLEOTIDE SEQUENCE [LARGE SCALE GENOMIC DNA]</scope>
    <source>
        <strain evidence="8">IBRC-M 10908</strain>
    </source>
</reference>
<dbReference type="HAMAP" id="MF_00171">
    <property type="entry name" value="TruA"/>
    <property type="match status" value="1"/>
</dbReference>
<proteinExistence type="inferred from homology"/>
<evidence type="ECO:0000256" key="2">
    <source>
        <dbReference type="ARBA" id="ARBA00022694"/>
    </source>
</evidence>
<keyword evidence="3 4" id="KW-0413">Isomerase</keyword>
<accession>A0ABV8TSJ0</accession>
<dbReference type="InterPro" id="IPR020097">
    <property type="entry name" value="PsdUridine_synth_TruA_a/b_dom"/>
</dbReference>
<dbReference type="Proteomes" id="UP001595823">
    <property type="component" value="Unassembled WGS sequence"/>
</dbReference>
<gene>
    <name evidence="4 7" type="primary">truA</name>
    <name evidence="7" type="ORF">ACFPET_00640</name>
</gene>
<comment type="caution">
    <text evidence="4">Lacks conserved residue(s) required for the propagation of feature annotation.</text>
</comment>
<feature type="active site" description="Nucleophile" evidence="4">
    <location>
        <position position="55"/>
    </location>
</feature>
<evidence type="ECO:0000256" key="1">
    <source>
        <dbReference type="ARBA" id="ARBA00009375"/>
    </source>
</evidence>
<dbReference type="Gene3D" id="3.30.70.660">
    <property type="entry name" value="Pseudouridine synthase I, catalytic domain, C-terminal subdomain"/>
    <property type="match status" value="1"/>
</dbReference>
<dbReference type="Gene3D" id="3.30.70.580">
    <property type="entry name" value="Pseudouridine synthase I, catalytic domain, N-terminal subdomain"/>
    <property type="match status" value="1"/>
</dbReference>
<organism evidence="7 8">
    <name type="scientific">Salininema proteolyticum</name>
    <dbReference type="NCBI Taxonomy" id="1607685"/>
    <lineage>
        <taxon>Bacteria</taxon>
        <taxon>Bacillati</taxon>
        <taxon>Actinomycetota</taxon>
        <taxon>Actinomycetes</taxon>
        <taxon>Glycomycetales</taxon>
        <taxon>Glycomycetaceae</taxon>
        <taxon>Salininema</taxon>
    </lineage>
</organism>
<dbReference type="CDD" id="cd02570">
    <property type="entry name" value="PseudoU_synth_EcTruA"/>
    <property type="match status" value="1"/>
</dbReference>
<dbReference type="PIRSF" id="PIRSF001430">
    <property type="entry name" value="tRNA_psdUrid_synth"/>
    <property type="match status" value="1"/>
</dbReference>
<comment type="similarity">
    <text evidence="1 4 5">Belongs to the tRNA pseudouridine synthase TruA family.</text>
</comment>
<dbReference type="SUPFAM" id="SSF55120">
    <property type="entry name" value="Pseudouridine synthase"/>
    <property type="match status" value="1"/>
</dbReference>
<evidence type="ECO:0000256" key="4">
    <source>
        <dbReference type="HAMAP-Rule" id="MF_00171"/>
    </source>
</evidence>
<dbReference type="RefSeq" id="WP_380617441.1">
    <property type="nucleotide sequence ID" value="NZ_JBHSDK010000001.1"/>
</dbReference>
<dbReference type="InterPro" id="IPR020095">
    <property type="entry name" value="PsdUridine_synth_TruA_C"/>
</dbReference>
<sequence>MEDRVRLRLGVSYDGTAYSGWAVQPSRPTVAGEVVRALTLLFRDIEDFTVAGRTDAGVHATGQVVHVDVERSAWEDLREKLLWRLRGILPPDVRVTSAEEVDPVFSARFAAEWRRYTYRVSDHRWGVEPLRRADTLPWPRPLDVEKMNDACQRLLGEHDFVGFCKQREGATTIRALLDYSWERDADGTAVATVRADAFCHSMVRSLVGAALAVGDGRRGEEWLSSILTLGHRANDVHVVPPNGLTLVEVHYSDDPARWAERVHRIKRVRTLGTDGPGA</sequence>
<dbReference type="EC" id="5.4.99.12" evidence="4"/>
<keyword evidence="2 4" id="KW-0819">tRNA processing</keyword>
<dbReference type="PANTHER" id="PTHR11142">
    <property type="entry name" value="PSEUDOURIDYLATE SYNTHASE"/>
    <property type="match status" value="1"/>
</dbReference>
<evidence type="ECO:0000256" key="3">
    <source>
        <dbReference type="ARBA" id="ARBA00023235"/>
    </source>
</evidence>
<comment type="function">
    <text evidence="4">Formation of pseudouridine at positions 38, 39 and 40 in the anticodon stem and loop of transfer RNAs.</text>
</comment>
<evidence type="ECO:0000259" key="6">
    <source>
        <dbReference type="Pfam" id="PF01416"/>
    </source>
</evidence>